<dbReference type="EMBL" id="BMAT01008075">
    <property type="protein sequence ID" value="GFR77348.1"/>
    <property type="molecule type" value="Genomic_DNA"/>
</dbReference>
<dbReference type="GO" id="GO:0036297">
    <property type="term" value="P:interstrand cross-link repair"/>
    <property type="evidence" value="ECO:0007669"/>
    <property type="project" value="InterPro"/>
</dbReference>
<dbReference type="GO" id="GO:0004842">
    <property type="term" value="F:ubiquitin-protein transferase activity"/>
    <property type="evidence" value="ECO:0007669"/>
    <property type="project" value="InterPro"/>
</dbReference>
<dbReference type="SUPFAM" id="SSF57850">
    <property type="entry name" value="RING/U-box"/>
    <property type="match status" value="1"/>
</dbReference>
<evidence type="ECO:0000256" key="4">
    <source>
        <dbReference type="SAM" id="MobiDB-lite"/>
    </source>
</evidence>
<dbReference type="InterPro" id="IPR001841">
    <property type="entry name" value="Znf_RING"/>
</dbReference>
<keyword evidence="7" id="KW-1185">Reference proteome</keyword>
<accession>A0AAV4FV87</accession>
<proteinExistence type="predicted"/>
<dbReference type="GO" id="GO:0016567">
    <property type="term" value="P:protein ubiquitination"/>
    <property type="evidence" value="ECO:0007669"/>
    <property type="project" value="InterPro"/>
</dbReference>
<dbReference type="AlphaFoldDB" id="A0AAV4FV87"/>
<protein>
    <submittedName>
        <fullName evidence="6">Tripartite motif-containing protein 26</fullName>
    </submittedName>
</protein>
<keyword evidence="2" id="KW-0862">Zinc</keyword>
<feature type="domain" description="RING-type" evidence="5">
    <location>
        <begin position="5"/>
        <end position="54"/>
    </location>
</feature>
<gene>
    <name evidence="6" type="ORF">ElyMa_003965700</name>
</gene>
<dbReference type="Gene3D" id="3.30.40.10">
    <property type="entry name" value="Zinc/RING finger domain, C3HC4 (zinc finger)"/>
    <property type="match status" value="1"/>
</dbReference>
<organism evidence="6 7">
    <name type="scientific">Elysia marginata</name>
    <dbReference type="NCBI Taxonomy" id="1093978"/>
    <lineage>
        <taxon>Eukaryota</taxon>
        <taxon>Metazoa</taxon>
        <taxon>Spiralia</taxon>
        <taxon>Lophotrochozoa</taxon>
        <taxon>Mollusca</taxon>
        <taxon>Gastropoda</taxon>
        <taxon>Heterobranchia</taxon>
        <taxon>Euthyneura</taxon>
        <taxon>Panpulmonata</taxon>
        <taxon>Sacoglossa</taxon>
        <taxon>Placobranchoidea</taxon>
        <taxon>Plakobranchidae</taxon>
        <taxon>Elysia</taxon>
    </lineage>
</organism>
<keyword evidence="1 3" id="KW-0863">Zinc-finger</keyword>
<dbReference type="GO" id="GO:0008270">
    <property type="term" value="F:zinc ion binding"/>
    <property type="evidence" value="ECO:0007669"/>
    <property type="project" value="UniProtKB-KW"/>
</dbReference>
<evidence type="ECO:0000313" key="7">
    <source>
        <dbReference type="Proteomes" id="UP000762676"/>
    </source>
</evidence>
<dbReference type="PANTHER" id="PTHR16047">
    <property type="entry name" value="RFWD3 PROTEIN"/>
    <property type="match status" value="1"/>
</dbReference>
<dbReference type="PANTHER" id="PTHR16047:SF7">
    <property type="entry name" value="E3 UBIQUITIN-PROTEIN LIGASE RFWD3"/>
    <property type="match status" value="1"/>
</dbReference>
<evidence type="ECO:0000256" key="2">
    <source>
        <dbReference type="ARBA" id="ARBA00022833"/>
    </source>
</evidence>
<sequence>MSATCSICYKQFGDEHHACALKCGHVFGYVCVQIMICLQEQTDMLTKPTCPLCKTPFTQKNVRRIFLDFSESPAEKEEEEEDDERKRNVPIEKEKSNLMRTRTFNDLYRYFEGQTEMLVHRNRHTLESIVEDDVSELEEDNLAFTEDLDDNDRDSILESEILNDDTDDEESCDPSCNIM</sequence>
<dbReference type="Pfam" id="PF13639">
    <property type="entry name" value="zf-RING_2"/>
    <property type="match status" value="1"/>
</dbReference>
<feature type="region of interest" description="Disordered" evidence="4">
    <location>
        <begin position="72"/>
        <end position="92"/>
    </location>
</feature>
<evidence type="ECO:0000256" key="1">
    <source>
        <dbReference type="ARBA" id="ARBA00022771"/>
    </source>
</evidence>
<name>A0AAV4FV87_9GAST</name>
<comment type="caution">
    <text evidence="6">The sequence shown here is derived from an EMBL/GenBank/DDBJ whole genome shotgun (WGS) entry which is preliminary data.</text>
</comment>
<evidence type="ECO:0000256" key="3">
    <source>
        <dbReference type="PROSITE-ProRule" id="PRU00175"/>
    </source>
</evidence>
<evidence type="ECO:0000259" key="5">
    <source>
        <dbReference type="PROSITE" id="PS50089"/>
    </source>
</evidence>
<reference evidence="6 7" key="1">
    <citation type="journal article" date="2021" name="Elife">
        <title>Chloroplast acquisition without the gene transfer in kleptoplastic sea slugs, Plakobranchus ocellatus.</title>
        <authorList>
            <person name="Maeda T."/>
            <person name="Takahashi S."/>
            <person name="Yoshida T."/>
            <person name="Shimamura S."/>
            <person name="Takaki Y."/>
            <person name="Nagai Y."/>
            <person name="Toyoda A."/>
            <person name="Suzuki Y."/>
            <person name="Arimoto A."/>
            <person name="Ishii H."/>
            <person name="Satoh N."/>
            <person name="Nishiyama T."/>
            <person name="Hasebe M."/>
            <person name="Maruyama T."/>
            <person name="Minagawa J."/>
            <person name="Obokata J."/>
            <person name="Shigenobu S."/>
        </authorList>
    </citation>
    <scope>NUCLEOTIDE SEQUENCE [LARGE SCALE GENOMIC DNA]</scope>
</reference>
<dbReference type="PROSITE" id="PS50089">
    <property type="entry name" value="ZF_RING_2"/>
    <property type="match status" value="1"/>
</dbReference>
<dbReference type="GO" id="GO:0005634">
    <property type="term" value="C:nucleus"/>
    <property type="evidence" value="ECO:0007669"/>
    <property type="project" value="InterPro"/>
</dbReference>
<dbReference type="Proteomes" id="UP000762676">
    <property type="component" value="Unassembled WGS sequence"/>
</dbReference>
<dbReference type="InterPro" id="IPR013083">
    <property type="entry name" value="Znf_RING/FYVE/PHD"/>
</dbReference>
<dbReference type="InterPro" id="IPR037381">
    <property type="entry name" value="RFWD3"/>
</dbReference>
<keyword evidence="1 3" id="KW-0479">Metal-binding</keyword>
<evidence type="ECO:0000313" key="6">
    <source>
        <dbReference type="EMBL" id="GFR77348.1"/>
    </source>
</evidence>